<evidence type="ECO:0000313" key="2">
    <source>
        <dbReference type="EMBL" id="GGN46695.1"/>
    </source>
</evidence>
<name>A0ABQ2JJD2_9DEIO</name>
<proteinExistence type="predicted"/>
<evidence type="ECO:0000256" key="1">
    <source>
        <dbReference type="SAM" id="MobiDB-lite"/>
    </source>
</evidence>
<organism evidence="2 3">
    <name type="scientific">Deinococcus daejeonensis</name>
    <dbReference type="NCBI Taxonomy" id="1007098"/>
    <lineage>
        <taxon>Bacteria</taxon>
        <taxon>Thermotogati</taxon>
        <taxon>Deinococcota</taxon>
        <taxon>Deinococci</taxon>
        <taxon>Deinococcales</taxon>
        <taxon>Deinococcaceae</taxon>
        <taxon>Deinococcus</taxon>
    </lineage>
</organism>
<evidence type="ECO:0000313" key="3">
    <source>
        <dbReference type="Proteomes" id="UP000645517"/>
    </source>
</evidence>
<sequence length="151" mass="16993">MAALTALASAQQRDPISGKALVTIPSCKDAYLHGIFVQYRIPASFPRPESEGTASEVFRCEDVRVEFFKTPESNYLPERIRVSAGNWMKAWAFITKGNGEKNYVSPLVRRHRHLGDHRQRPGQRQRQVQGREPAAGRWHQVQRRGAAAGAV</sequence>
<keyword evidence="3" id="KW-1185">Reference proteome</keyword>
<protein>
    <submittedName>
        <fullName evidence="2">Uncharacterized protein</fullName>
    </submittedName>
</protein>
<reference evidence="3" key="1">
    <citation type="journal article" date="2019" name="Int. J. Syst. Evol. Microbiol.">
        <title>The Global Catalogue of Microorganisms (GCM) 10K type strain sequencing project: providing services to taxonomists for standard genome sequencing and annotation.</title>
        <authorList>
            <consortium name="The Broad Institute Genomics Platform"/>
            <consortium name="The Broad Institute Genome Sequencing Center for Infectious Disease"/>
            <person name="Wu L."/>
            <person name="Ma J."/>
        </authorList>
    </citation>
    <scope>NUCLEOTIDE SEQUENCE [LARGE SCALE GENOMIC DNA]</scope>
    <source>
        <strain evidence="3">JCM 16918</strain>
    </source>
</reference>
<feature type="compositionally biased region" description="Basic residues" evidence="1">
    <location>
        <begin position="113"/>
        <end position="123"/>
    </location>
</feature>
<dbReference type="Proteomes" id="UP000645517">
    <property type="component" value="Unassembled WGS sequence"/>
</dbReference>
<comment type="caution">
    <text evidence="2">The sequence shown here is derived from an EMBL/GenBank/DDBJ whole genome shotgun (WGS) entry which is preliminary data.</text>
</comment>
<accession>A0ABQ2JJD2</accession>
<feature type="region of interest" description="Disordered" evidence="1">
    <location>
        <begin position="113"/>
        <end position="151"/>
    </location>
</feature>
<gene>
    <name evidence="2" type="ORF">GCM10010842_37480</name>
</gene>
<dbReference type="EMBL" id="BMOR01000034">
    <property type="protein sequence ID" value="GGN46695.1"/>
    <property type="molecule type" value="Genomic_DNA"/>
</dbReference>